<dbReference type="Proteomes" id="UP001059272">
    <property type="component" value="Chromosome"/>
</dbReference>
<gene>
    <name evidence="8" type="ORF">LW347_05170</name>
</gene>
<evidence type="ECO:0000256" key="6">
    <source>
        <dbReference type="ARBA" id="ARBA00022989"/>
    </source>
</evidence>
<evidence type="ECO:0000256" key="4">
    <source>
        <dbReference type="ARBA" id="ARBA00022692"/>
    </source>
</evidence>
<dbReference type="KEGG" id="ppoo:LW347_05170"/>
<dbReference type="EMBL" id="CP090065">
    <property type="protein sequence ID" value="UVO09365.1"/>
    <property type="molecule type" value="Genomic_DNA"/>
</dbReference>
<dbReference type="PANTHER" id="PTHR39583">
    <property type="entry name" value="TYPE II SECRETION SYSTEM PROTEIN J-RELATED"/>
    <property type="match status" value="1"/>
</dbReference>
<dbReference type="PROSITE" id="PS00409">
    <property type="entry name" value="PROKAR_NTER_METHYL"/>
    <property type="match status" value="1"/>
</dbReference>
<keyword evidence="4" id="KW-0812">Transmembrane</keyword>
<evidence type="ECO:0000313" key="9">
    <source>
        <dbReference type="Proteomes" id="UP001059272"/>
    </source>
</evidence>
<dbReference type="InterPro" id="IPR012902">
    <property type="entry name" value="N_methyl_site"/>
</dbReference>
<keyword evidence="3" id="KW-0488">Methylation</keyword>
<evidence type="ECO:0000256" key="5">
    <source>
        <dbReference type="ARBA" id="ARBA00022927"/>
    </source>
</evidence>
<dbReference type="GO" id="GO:0016020">
    <property type="term" value="C:membrane"/>
    <property type="evidence" value="ECO:0007669"/>
    <property type="project" value="UniProtKB-SubCell"/>
</dbReference>
<keyword evidence="7" id="KW-0472">Membrane</keyword>
<proteinExistence type="predicted"/>
<comment type="subcellular location">
    <subcellularLocation>
        <location evidence="1">Membrane</location>
        <topology evidence="1">Single-pass membrane protein</topology>
    </subcellularLocation>
</comment>
<organism evidence="8 9">
    <name type="scientific">Pectobacterium polonicum</name>
    <dbReference type="NCBI Taxonomy" id="2485124"/>
    <lineage>
        <taxon>Bacteria</taxon>
        <taxon>Pseudomonadati</taxon>
        <taxon>Pseudomonadota</taxon>
        <taxon>Gammaproteobacteria</taxon>
        <taxon>Enterobacterales</taxon>
        <taxon>Pectobacteriaceae</taxon>
        <taxon>Pectobacterium</taxon>
    </lineage>
</organism>
<evidence type="ECO:0000313" key="8">
    <source>
        <dbReference type="EMBL" id="UVO09365.1"/>
    </source>
</evidence>
<dbReference type="PIRSF" id="PIRSF004525">
    <property type="entry name" value="Pilin_peptidase-dep_B_prd"/>
    <property type="match status" value="1"/>
</dbReference>
<accession>A0AAE9T0H4</accession>
<dbReference type="InterPro" id="IPR051621">
    <property type="entry name" value="T2SS_protein_J"/>
</dbReference>
<dbReference type="NCBIfam" id="NF007848">
    <property type="entry name" value="PRK10557.1"/>
    <property type="match status" value="1"/>
</dbReference>
<dbReference type="AlphaFoldDB" id="A0AAE9T0H4"/>
<dbReference type="Pfam" id="PF07963">
    <property type="entry name" value="N_methyl"/>
    <property type="match status" value="1"/>
</dbReference>
<dbReference type="NCBIfam" id="TIGR02532">
    <property type="entry name" value="IV_pilin_GFxxxE"/>
    <property type="match status" value="1"/>
</dbReference>
<keyword evidence="2" id="KW-0813">Transport</keyword>
<keyword evidence="6" id="KW-1133">Transmembrane helix</keyword>
<keyword evidence="5" id="KW-0653">Protein transport</keyword>
<name>A0AAE9T0H4_9GAMM</name>
<dbReference type="PANTHER" id="PTHR39583:SF3">
    <property type="entry name" value="PREPILIN PEPTIDASE-DEPENDENT PROTEIN B"/>
    <property type="match status" value="1"/>
</dbReference>
<evidence type="ECO:0000256" key="7">
    <source>
        <dbReference type="ARBA" id="ARBA00023136"/>
    </source>
</evidence>
<evidence type="ECO:0000256" key="2">
    <source>
        <dbReference type="ARBA" id="ARBA00022448"/>
    </source>
</evidence>
<sequence>MLKQIVLKQIVLKQIVLREAVLRPAGRRREQRGFTLPEVLLALSLGSLIMLSAAQLYPLLRSQSQDSAQRFRLEQLFSQVAMGIEKDIRRAGFCAGTCQGKAISIGNYPGEAENSCLNVSYDLNRNGTWDGGEQQDAESFGYRLRSRSLEIQSGAHNCQGDRWEKLFDPQEVALTVFQLRRLAAQNGVALYELQLAGYWSKRPAVRQHITRLILRRNQ</sequence>
<dbReference type="InterPro" id="IPR016419">
    <property type="entry name" value="Prepilin_Pept-dep_B_prd"/>
</dbReference>
<dbReference type="GO" id="GO:0015628">
    <property type="term" value="P:protein secretion by the type II secretion system"/>
    <property type="evidence" value="ECO:0007669"/>
    <property type="project" value="TreeGrafter"/>
</dbReference>
<reference evidence="8" key="1">
    <citation type="submission" date="2021-12" db="EMBL/GenBank/DDBJ databases">
        <title>Genome sequence of novel Pectobacterium sp. causing blackleg.</title>
        <authorList>
            <person name="Wang J."/>
        </authorList>
    </citation>
    <scope>NUCLEOTIDE SEQUENCE</scope>
    <source>
        <strain evidence="8">BY21311</strain>
    </source>
</reference>
<protein>
    <submittedName>
        <fullName evidence="8">Prepilin peptidase-dependent protein</fullName>
    </submittedName>
</protein>
<evidence type="ECO:0000256" key="3">
    <source>
        <dbReference type="ARBA" id="ARBA00022481"/>
    </source>
</evidence>
<evidence type="ECO:0000256" key="1">
    <source>
        <dbReference type="ARBA" id="ARBA00004167"/>
    </source>
</evidence>